<dbReference type="AlphaFoldDB" id="A0AAN6TF15"/>
<feature type="transmembrane region" description="Helical" evidence="2">
    <location>
        <begin position="243"/>
        <end position="265"/>
    </location>
</feature>
<feature type="transmembrane region" description="Helical" evidence="2">
    <location>
        <begin position="132"/>
        <end position="152"/>
    </location>
</feature>
<reference evidence="4" key="2">
    <citation type="submission" date="2023-05" db="EMBL/GenBank/DDBJ databases">
        <authorList>
            <consortium name="Lawrence Berkeley National Laboratory"/>
            <person name="Steindorff A."/>
            <person name="Hensen N."/>
            <person name="Bonometti L."/>
            <person name="Westerberg I."/>
            <person name="Brannstrom I.O."/>
            <person name="Guillou S."/>
            <person name="Cros-Aarteil S."/>
            <person name="Calhoun S."/>
            <person name="Haridas S."/>
            <person name="Kuo A."/>
            <person name="Mondo S."/>
            <person name="Pangilinan J."/>
            <person name="Riley R."/>
            <person name="Labutti K."/>
            <person name="Andreopoulos B."/>
            <person name="Lipzen A."/>
            <person name="Chen C."/>
            <person name="Yanf M."/>
            <person name="Daum C."/>
            <person name="Ng V."/>
            <person name="Clum A."/>
            <person name="Ohm R."/>
            <person name="Martin F."/>
            <person name="Silar P."/>
            <person name="Natvig D."/>
            <person name="Lalanne C."/>
            <person name="Gautier V."/>
            <person name="Ament-Velasquez S.L."/>
            <person name="Kruys A."/>
            <person name="Hutchinson M.I."/>
            <person name="Powell A.J."/>
            <person name="Barry K."/>
            <person name="Miller A.N."/>
            <person name="Grigoriev I.V."/>
            <person name="Debuchy R."/>
            <person name="Gladieux P."/>
            <person name="Thoren M.H."/>
            <person name="Johannesson H."/>
        </authorList>
    </citation>
    <scope>NUCLEOTIDE SEQUENCE</scope>
    <source>
        <strain evidence="4">CBS 508.74</strain>
    </source>
</reference>
<feature type="region of interest" description="Disordered" evidence="1">
    <location>
        <begin position="722"/>
        <end position="809"/>
    </location>
</feature>
<feature type="transmembrane region" description="Helical" evidence="2">
    <location>
        <begin position="164"/>
        <end position="190"/>
    </location>
</feature>
<reference evidence="4" key="1">
    <citation type="journal article" date="2023" name="Mol. Phylogenet. Evol.">
        <title>Genome-scale phylogeny and comparative genomics of the fungal order Sordariales.</title>
        <authorList>
            <person name="Hensen N."/>
            <person name="Bonometti L."/>
            <person name="Westerberg I."/>
            <person name="Brannstrom I.O."/>
            <person name="Guillou S."/>
            <person name="Cros-Aarteil S."/>
            <person name="Calhoun S."/>
            <person name="Haridas S."/>
            <person name="Kuo A."/>
            <person name="Mondo S."/>
            <person name="Pangilinan J."/>
            <person name="Riley R."/>
            <person name="LaButti K."/>
            <person name="Andreopoulos B."/>
            <person name="Lipzen A."/>
            <person name="Chen C."/>
            <person name="Yan M."/>
            <person name="Daum C."/>
            <person name="Ng V."/>
            <person name="Clum A."/>
            <person name="Steindorff A."/>
            <person name="Ohm R.A."/>
            <person name="Martin F."/>
            <person name="Silar P."/>
            <person name="Natvig D.O."/>
            <person name="Lalanne C."/>
            <person name="Gautier V."/>
            <person name="Ament-Velasquez S.L."/>
            <person name="Kruys A."/>
            <person name="Hutchinson M.I."/>
            <person name="Powell A.J."/>
            <person name="Barry K."/>
            <person name="Miller A.N."/>
            <person name="Grigoriev I.V."/>
            <person name="Debuchy R."/>
            <person name="Gladieux P."/>
            <person name="Hiltunen Thoren M."/>
            <person name="Johannesson H."/>
        </authorList>
    </citation>
    <scope>NUCLEOTIDE SEQUENCE</scope>
    <source>
        <strain evidence="4">CBS 508.74</strain>
    </source>
</reference>
<name>A0AAN6TF15_9PEZI</name>
<evidence type="ECO:0000256" key="2">
    <source>
        <dbReference type="SAM" id="Phobius"/>
    </source>
</evidence>
<keyword evidence="5" id="KW-1185">Reference proteome</keyword>
<dbReference type="Proteomes" id="UP001302812">
    <property type="component" value="Unassembled WGS sequence"/>
</dbReference>
<dbReference type="InterPro" id="IPR005330">
    <property type="entry name" value="MHYT_dom"/>
</dbReference>
<organism evidence="4 5">
    <name type="scientific">Canariomyces notabilis</name>
    <dbReference type="NCBI Taxonomy" id="2074819"/>
    <lineage>
        <taxon>Eukaryota</taxon>
        <taxon>Fungi</taxon>
        <taxon>Dikarya</taxon>
        <taxon>Ascomycota</taxon>
        <taxon>Pezizomycotina</taxon>
        <taxon>Sordariomycetes</taxon>
        <taxon>Sordariomycetidae</taxon>
        <taxon>Sordariales</taxon>
        <taxon>Chaetomiaceae</taxon>
        <taxon>Canariomyces</taxon>
    </lineage>
</organism>
<evidence type="ECO:0000259" key="3">
    <source>
        <dbReference type="PROSITE" id="PS50924"/>
    </source>
</evidence>
<feature type="transmembrane region" description="Helical" evidence="2">
    <location>
        <begin position="99"/>
        <end position="120"/>
    </location>
</feature>
<dbReference type="GeneID" id="89935631"/>
<dbReference type="EMBL" id="MU853340">
    <property type="protein sequence ID" value="KAK4113248.1"/>
    <property type="molecule type" value="Genomic_DNA"/>
</dbReference>
<keyword evidence="2" id="KW-1133">Transmembrane helix</keyword>
<dbReference type="Pfam" id="PF03707">
    <property type="entry name" value="MHYT"/>
    <property type="match status" value="2"/>
</dbReference>
<evidence type="ECO:0000313" key="4">
    <source>
        <dbReference type="EMBL" id="KAK4113248.1"/>
    </source>
</evidence>
<protein>
    <recommendedName>
        <fullName evidence="3">MHYT domain-containing protein</fullName>
    </recommendedName>
</protein>
<dbReference type="PANTHER" id="PTHR35152:SF1">
    <property type="entry name" value="DOMAIN SIGNALLING PROTEIN, PUTATIVE (AFU_ORTHOLOGUE AFUA_5G11310)-RELATED"/>
    <property type="match status" value="1"/>
</dbReference>
<sequence>METPAAATVGLAQYIGHVVPVTYDPGQLVLSYIVSFVGAVSTLELINRRTSRKGYYNNLLLLGASITMGGVAIWCMHYIGNQAIRLLGGEPELQIVYSARMTAASFFVPILVLLIAFFVVTGNNNNSTEVSWWRVGVSGTLSGGAICGMHYLGNASISNYHCDYAVGNVAGSAVIAAAASTVALALFFVFRSAWTGSWWKRIGCAVVLAGAVSGMHWCAALGTRYTLLVVNEVGEYGPRNTTSVVISCLSISAFLIIVGTTIYSARIRKGYAARAQRITLAAAVFDKQGRILVTPDGLLPSEVVTSSFLQKMTQHLCTLPHRGRNPRMGIDLVDQQGRVIDNYDTIFCELFCLAAASLAAKLNENLIDLGFLWDEILATGRHTTTPSMSLDENSAGPYPSKTAAETTIQNLDDVAEKGIAPNRTKTRGHGYLMFLVRRVDDNHAIEQLTAAGYRFAEPHQVSHIIASQMQIRAPRLELKMRGMERYAQGAMLNPGVHVGLFAVRTKVHQAGFDVLVRTQARNLLPSVELPGLDRLEPGHVAMLREMDGMTLSAVLHRLGSSYAGKVGLGNSAQASNFGALLYDAIRSLRSMVDDPVVDKAKLVAKVAQVPCASTAKSGGRPATCAFVAFTIMIPIHVAIISPDHEFIPLPFFKTQQLAYENSPHNAVFARSLHRKISALSHGEAKPVTRNTLLPSTGFRGYLEVMRSKIFSSSSNRPVIRRAASQGRLWRQNSGRDSPSSRHITLKPGNESDISLAPYGGNSGDPELGSDAVVPEPDTLSKSSGVGSEYGGKSSSRGPGPGLHPSKSSMGGIMISQEVTVDVEEDLASDGNTGVAQQQKSQRALRDLVGGKVQNLPSLDPNTVPVVLGPGMGTSRVEVKKEGDAVLTFVDELFATCLESGQAGRL</sequence>
<feature type="domain" description="MHYT" evidence="3">
    <location>
        <begin position="23"/>
        <end position="226"/>
    </location>
</feature>
<proteinExistence type="predicted"/>
<evidence type="ECO:0000256" key="1">
    <source>
        <dbReference type="SAM" id="MobiDB-lite"/>
    </source>
</evidence>
<gene>
    <name evidence="4" type="ORF">N656DRAFT_708468</name>
</gene>
<accession>A0AAN6TF15</accession>
<keyword evidence="2" id="KW-0472">Membrane</keyword>
<evidence type="ECO:0000313" key="5">
    <source>
        <dbReference type="Proteomes" id="UP001302812"/>
    </source>
</evidence>
<dbReference type="PANTHER" id="PTHR35152">
    <property type="entry name" value="DOMAIN SIGNALLING PROTEIN, PUTATIVE (AFU_ORTHOLOGUE AFUA_5G11310)-RELATED"/>
    <property type="match status" value="1"/>
</dbReference>
<feature type="compositionally biased region" description="Polar residues" evidence="1">
    <location>
        <begin position="730"/>
        <end position="742"/>
    </location>
</feature>
<dbReference type="PROSITE" id="PS50924">
    <property type="entry name" value="MHYT"/>
    <property type="match status" value="1"/>
</dbReference>
<keyword evidence="2" id="KW-0812">Transmembrane</keyword>
<dbReference type="RefSeq" id="XP_064670818.1">
    <property type="nucleotide sequence ID" value="XM_064811506.1"/>
</dbReference>
<feature type="transmembrane region" description="Helical" evidence="2">
    <location>
        <begin position="202"/>
        <end position="223"/>
    </location>
</feature>
<comment type="caution">
    <text evidence="4">The sequence shown here is derived from an EMBL/GenBank/DDBJ whole genome shotgun (WGS) entry which is preliminary data.</text>
</comment>
<feature type="transmembrane region" description="Helical" evidence="2">
    <location>
        <begin position="59"/>
        <end position="79"/>
    </location>
</feature>
<feature type="transmembrane region" description="Helical" evidence="2">
    <location>
        <begin position="29"/>
        <end position="47"/>
    </location>
</feature>